<protein>
    <submittedName>
        <fullName evidence="3">Uncharacterized protein</fullName>
    </submittedName>
</protein>
<proteinExistence type="predicted"/>
<keyword evidence="4" id="KW-1185">Reference proteome</keyword>
<evidence type="ECO:0000313" key="4">
    <source>
        <dbReference type="Proteomes" id="UP000008068"/>
    </source>
</evidence>
<reference evidence="4" key="1">
    <citation type="submission" date="2011-07" db="EMBL/GenBank/DDBJ databases">
        <authorList>
            <consortium name="Caenorhabditis brenneri Sequencing and Analysis Consortium"/>
            <person name="Wilson R.K."/>
        </authorList>
    </citation>
    <scope>NUCLEOTIDE SEQUENCE [LARGE SCALE GENOMIC DNA]</scope>
    <source>
        <strain evidence="4">PB2801</strain>
    </source>
</reference>
<organism evidence="4">
    <name type="scientific">Caenorhabditis brenneri</name>
    <name type="common">Nematode worm</name>
    <dbReference type="NCBI Taxonomy" id="135651"/>
    <lineage>
        <taxon>Eukaryota</taxon>
        <taxon>Metazoa</taxon>
        <taxon>Ecdysozoa</taxon>
        <taxon>Nematoda</taxon>
        <taxon>Chromadorea</taxon>
        <taxon>Rhabditida</taxon>
        <taxon>Rhabditina</taxon>
        <taxon>Rhabditomorpha</taxon>
        <taxon>Rhabditoidea</taxon>
        <taxon>Rhabditidae</taxon>
        <taxon>Peloderinae</taxon>
        <taxon>Caenorhabditis</taxon>
    </lineage>
</organism>
<dbReference type="HOGENOM" id="CLU_912848_0_0_1"/>
<feature type="compositionally biased region" description="Low complexity" evidence="1">
    <location>
        <begin position="62"/>
        <end position="90"/>
    </location>
</feature>
<dbReference type="OrthoDB" id="5810923at2759"/>
<sequence>MTWLIWVTLLMVGVTVEQKSQRSILLERACAKRPELDFCGPSSPAVVATSVVPLVIPPAPTTTPSTTTTTTTTEAPSTTPSTSSKNTTESVDFDEELDGGNSTTSEPHERLGSLVKLPKPEKSSTEKVIDAVIEKSGVANTGEPLKNTTVAPVEIEDEKGVLVFVSEFCVVERERFIQRCHGDIEKKEVEFCATYIPACTSTTGVLPVMTYCSRYYKYYPPYCKAQLVDPKALQFCFAFEQFCLPEKAAARSQAAQKPKSSLRKCEDVLPEARKVCNPFPNPKDTFNLVRCTQFITNCKRFVDWL</sequence>
<feature type="region of interest" description="Disordered" evidence="1">
    <location>
        <begin position="55"/>
        <end position="119"/>
    </location>
</feature>
<evidence type="ECO:0000256" key="2">
    <source>
        <dbReference type="SAM" id="SignalP"/>
    </source>
</evidence>
<evidence type="ECO:0000256" key="1">
    <source>
        <dbReference type="SAM" id="MobiDB-lite"/>
    </source>
</evidence>
<dbReference type="FunCoup" id="G0NND3">
    <property type="interactions" value="386"/>
</dbReference>
<feature type="signal peptide" evidence="2">
    <location>
        <begin position="1"/>
        <end position="18"/>
    </location>
</feature>
<accession>G0NND3</accession>
<dbReference type="EMBL" id="GL379914">
    <property type="protein sequence ID" value="EGT34534.1"/>
    <property type="molecule type" value="Genomic_DNA"/>
</dbReference>
<dbReference type="Proteomes" id="UP000008068">
    <property type="component" value="Unassembled WGS sequence"/>
</dbReference>
<dbReference type="AlphaFoldDB" id="G0NND3"/>
<dbReference type="eggNOG" id="ENOG502TFXG">
    <property type="taxonomic scope" value="Eukaryota"/>
</dbReference>
<gene>
    <name evidence="3" type="ORF">CAEBREN_10747</name>
</gene>
<dbReference type="OMA" id="LLRCTHF"/>
<keyword evidence="2" id="KW-0732">Signal</keyword>
<name>G0NND3_CAEBE</name>
<feature type="chain" id="PRO_5003405153" evidence="2">
    <location>
        <begin position="19"/>
        <end position="305"/>
    </location>
</feature>
<dbReference type="InParanoid" id="G0NND3"/>
<evidence type="ECO:0000313" key="3">
    <source>
        <dbReference type="EMBL" id="EGT34534.1"/>
    </source>
</evidence>